<protein>
    <submittedName>
        <fullName evidence="1">GNAT family acetyltransferase</fullName>
    </submittedName>
</protein>
<dbReference type="Gene3D" id="3.40.630.30">
    <property type="match status" value="1"/>
</dbReference>
<dbReference type="InterPro" id="IPR051908">
    <property type="entry name" value="Ribosomal_N-acetyltransferase"/>
</dbReference>
<gene>
    <name evidence="1" type="ORF">CN97_07120</name>
</gene>
<proteinExistence type="predicted"/>
<dbReference type="EMBL" id="JGYG01000001">
    <property type="protein sequence ID" value="KFI32170.1"/>
    <property type="molecule type" value="Genomic_DNA"/>
</dbReference>
<dbReference type="FunFam" id="3.40.630.30:FF:000047">
    <property type="entry name" value="Acetyltransferase, GNAT family"/>
    <property type="match status" value="1"/>
</dbReference>
<accession>A0A086YD20</accession>
<dbReference type="InterPro" id="IPR016181">
    <property type="entry name" value="Acyl_CoA_acyltransferase"/>
</dbReference>
<dbReference type="OrthoDB" id="5295305at2"/>
<dbReference type="PANTHER" id="PTHR43441:SF2">
    <property type="entry name" value="FAMILY ACETYLTRANSFERASE, PUTATIVE (AFU_ORTHOLOGUE AFUA_7G00850)-RELATED"/>
    <property type="match status" value="1"/>
</dbReference>
<organism evidence="1 2">
    <name type="scientific">Haematobacter massiliensis</name>
    <dbReference type="NCBI Taxonomy" id="195105"/>
    <lineage>
        <taxon>Bacteria</taxon>
        <taxon>Pseudomonadati</taxon>
        <taxon>Pseudomonadota</taxon>
        <taxon>Alphaproteobacteria</taxon>
        <taxon>Rhodobacterales</taxon>
        <taxon>Paracoccaceae</taxon>
        <taxon>Haematobacter</taxon>
    </lineage>
</organism>
<dbReference type="InterPro" id="IPR000182">
    <property type="entry name" value="GNAT_dom"/>
</dbReference>
<dbReference type="CDD" id="cd04301">
    <property type="entry name" value="NAT_SF"/>
    <property type="match status" value="1"/>
</dbReference>
<dbReference type="Pfam" id="PF13302">
    <property type="entry name" value="Acetyltransf_3"/>
    <property type="match status" value="1"/>
</dbReference>
<dbReference type="SUPFAM" id="SSF55729">
    <property type="entry name" value="Acyl-CoA N-acyltransferases (Nat)"/>
    <property type="match status" value="1"/>
</dbReference>
<dbReference type="RefSeq" id="WP_035706639.1">
    <property type="nucleotide sequence ID" value="NZ_CAMIFG010000014.1"/>
</dbReference>
<dbReference type="STRING" id="195105.CN97_07120"/>
<dbReference type="PANTHER" id="PTHR43441">
    <property type="entry name" value="RIBOSOMAL-PROTEIN-SERINE ACETYLTRANSFERASE"/>
    <property type="match status" value="1"/>
</dbReference>
<evidence type="ECO:0000313" key="2">
    <source>
        <dbReference type="Proteomes" id="UP000028826"/>
    </source>
</evidence>
<comment type="caution">
    <text evidence="1">The sequence shown here is derived from an EMBL/GenBank/DDBJ whole genome shotgun (WGS) entry which is preliminary data.</text>
</comment>
<dbReference type="GO" id="GO:0005737">
    <property type="term" value="C:cytoplasm"/>
    <property type="evidence" value="ECO:0007669"/>
    <property type="project" value="TreeGrafter"/>
</dbReference>
<name>A0A086YD20_9RHOB</name>
<sequence>MTKRFGEPVADWTAARKPEAMPLAGRYVRLERLDEDAHAASLHAANGADDAIWDYLPYGPFATAEAYGNWVRDVSGLEDPFFFAIRDLDRESTPAGVASFLRITPDVGTIEIGHINLSPALQGRRAATEALSLMIGWAFDAGYRRMEWKCDSFNLPSRRAAARLGFSYEGTFRQATITKGRNRDTAWFAIIDKDWPAIRAAHAAWLDPGNFSADGRQKTRLSDLTAPMLVARDPGAAG</sequence>
<dbReference type="AlphaFoldDB" id="A0A086YD20"/>
<evidence type="ECO:0000313" key="1">
    <source>
        <dbReference type="EMBL" id="KFI32170.1"/>
    </source>
</evidence>
<dbReference type="GO" id="GO:1990189">
    <property type="term" value="F:protein N-terminal-serine acetyltransferase activity"/>
    <property type="evidence" value="ECO:0007669"/>
    <property type="project" value="TreeGrafter"/>
</dbReference>
<reference evidence="1 2" key="1">
    <citation type="submission" date="2014-03" db="EMBL/GenBank/DDBJ databases">
        <title>Genome of Haematobacter massiliensis CCUG 47968.</title>
        <authorList>
            <person name="Wang D."/>
            <person name="Wang G."/>
        </authorList>
    </citation>
    <scope>NUCLEOTIDE SEQUENCE [LARGE SCALE GENOMIC DNA]</scope>
    <source>
        <strain evidence="1 2">CCUG 47968</strain>
    </source>
</reference>
<keyword evidence="1" id="KW-0808">Transferase</keyword>
<dbReference type="PROSITE" id="PS51186">
    <property type="entry name" value="GNAT"/>
    <property type="match status" value="1"/>
</dbReference>
<dbReference type="eggNOG" id="COG1670">
    <property type="taxonomic scope" value="Bacteria"/>
</dbReference>
<keyword evidence="2" id="KW-1185">Reference proteome</keyword>
<dbReference type="Proteomes" id="UP000028826">
    <property type="component" value="Unassembled WGS sequence"/>
</dbReference>
<dbReference type="GO" id="GO:0008999">
    <property type="term" value="F:protein-N-terminal-alanine acetyltransferase activity"/>
    <property type="evidence" value="ECO:0007669"/>
    <property type="project" value="TreeGrafter"/>
</dbReference>